<evidence type="ECO:0000256" key="6">
    <source>
        <dbReference type="ARBA" id="ARBA00022884"/>
    </source>
</evidence>
<reference evidence="10 11" key="1">
    <citation type="journal article" date="2016" name="Nat. Commun.">
        <title>Thousands of microbial genomes shed light on interconnected biogeochemical processes in an aquifer system.</title>
        <authorList>
            <person name="Anantharaman K."/>
            <person name="Brown C.T."/>
            <person name="Hug L.A."/>
            <person name="Sharon I."/>
            <person name="Castelle C.J."/>
            <person name="Probst A.J."/>
            <person name="Thomas B.C."/>
            <person name="Singh A."/>
            <person name="Wilkins M.J."/>
            <person name="Karaoz U."/>
            <person name="Brodie E.L."/>
            <person name="Williams K.H."/>
            <person name="Hubbard S.S."/>
            <person name="Banfield J.F."/>
        </authorList>
    </citation>
    <scope>NUCLEOTIDE SEQUENCE [LARGE SCALE GENOMIC DNA]</scope>
</reference>
<keyword evidence="6 7" id="KW-0694">RNA-binding</keyword>
<sequence length="277" mass="31484">MYSVTEVKFLCKKYGITPMRERGQHFLIDQSVLRTIIQSAHLSPHDRVLEVGAGFGQLTLALLDAGAQVWAVESDAKFMSALQKIQTQHAPHTSASHLTLIHKDIRKLNISELVNESHYTVVSNLPYNITSWFLRMMLEQKNKPISMTLLLQKDVAERIVAQPGHMSLLALSVQYYARPKIIRIVSKASFWPKPEVDSAIIHFANIHELNFAYEKKLFQIARIAFAGKRKQLCNSLSAGLQKNKNEITAILKSVHIKPTQRPQELSLQQWKLLAENL</sequence>
<comment type="catalytic activity">
    <reaction evidence="7">
        <text>adenosine(1518)/adenosine(1519) in 16S rRNA + 4 S-adenosyl-L-methionine = N(6)-dimethyladenosine(1518)/N(6)-dimethyladenosine(1519) in 16S rRNA + 4 S-adenosyl-L-homocysteine + 4 H(+)</text>
        <dbReference type="Rhea" id="RHEA:19609"/>
        <dbReference type="Rhea" id="RHEA-COMP:10232"/>
        <dbReference type="Rhea" id="RHEA-COMP:10233"/>
        <dbReference type="ChEBI" id="CHEBI:15378"/>
        <dbReference type="ChEBI" id="CHEBI:57856"/>
        <dbReference type="ChEBI" id="CHEBI:59789"/>
        <dbReference type="ChEBI" id="CHEBI:74411"/>
        <dbReference type="ChEBI" id="CHEBI:74493"/>
        <dbReference type="EC" id="2.1.1.182"/>
    </reaction>
</comment>
<feature type="binding site" evidence="7 8">
    <location>
        <position position="104"/>
    </location>
    <ligand>
        <name>S-adenosyl-L-methionine</name>
        <dbReference type="ChEBI" id="CHEBI:59789"/>
    </ligand>
</feature>
<dbReference type="PROSITE" id="PS51689">
    <property type="entry name" value="SAM_RNA_A_N6_MT"/>
    <property type="match status" value="1"/>
</dbReference>
<keyword evidence="4 7" id="KW-0808">Transferase</keyword>
<accession>A0A1G2AR11</accession>
<dbReference type="Proteomes" id="UP000177165">
    <property type="component" value="Unassembled WGS sequence"/>
</dbReference>
<keyword evidence="1 7" id="KW-0963">Cytoplasm</keyword>
<dbReference type="SUPFAM" id="SSF53335">
    <property type="entry name" value="S-adenosyl-L-methionine-dependent methyltransferases"/>
    <property type="match status" value="1"/>
</dbReference>
<dbReference type="Gene3D" id="1.10.8.100">
    <property type="entry name" value="Ribosomal RNA adenine dimethylase-like, domain 2"/>
    <property type="match status" value="1"/>
</dbReference>
<name>A0A1G2AR11_9BACT</name>
<proteinExistence type="inferred from homology"/>
<evidence type="ECO:0000256" key="8">
    <source>
        <dbReference type="PROSITE-ProRule" id="PRU01026"/>
    </source>
</evidence>
<dbReference type="HAMAP" id="MF_00607">
    <property type="entry name" value="16SrRNA_methyltr_A"/>
    <property type="match status" value="1"/>
</dbReference>
<feature type="binding site" evidence="7 8">
    <location>
        <position position="52"/>
    </location>
    <ligand>
        <name>S-adenosyl-L-methionine</name>
        <dbReference type="ChEBI" id="CHEBI:59789"/>
    </ligand>
</feature>
<dbReference type="GO" id="GO:0052908">
    <property type="term" value="F:16S rRNA (adenine(1518)-N(6)/adenine(1519)-N(6))-dimethyltransferase activity"/>
    <property type="evidence" value="ECO:0007669"/>
    <property type="project" value="UniProtKB-EC"/>
</dbReference>
<dbReference type="SMART" id="SM00650">
    <property type="entry name" value="rADc"/>
    <property type="match status" value="1"/>
</dbReference>
<protein>
    <recommendedName>
        <fullName evidence="7">Ribosomal RNA small subunit methyltransferase A</fullName>
        <ecNumber evidence="7">2.1.1.182</ecNumber>
    </recommendedName>
    <alternativeName>
        <fullName evidence="7">16S rRNA (adenine(1518)-N(6)/adenine(1519)-N(6))-dimethyltransferase</fullName>
    </alternativeName>
    <alternativeName>
        <fullName evidence="7">16S rRNA dimethyladenosine transferase</fullName>
    </alternativeName>
    <alternativeName>
        <fullName evidence="7">16S rRNA dimethylase</fullName>
    </alternativeName>
    <alternativeName>
        <fullName evidence="7">S-adenosylmethionine-6-N', N'-adenosyl(rRNA) dimethyltransferase</fullName>
    </alternativeName>
</protein>
<evidence type="ECO:0000256" key="2">
    <source>
        <dbReference type="ARBA" id="ARBA00022552"/>
    </source>
</evidence>
<dbReference type="InterPro" id="IPR020596">
    <property type="entry name" value="rRNA_Ade_Mease_Trfase_CS"/>
</dbReference>
<dbReference type="GO" id="GO:0005829">
    <property type="term" value="C:cytosol"/>
    <property type="evidence" value="ECO:0007669"/>
    <property type="project" value="TreeGrafter"/>
</dbReference>
<dbReference type="InterPro" id="IPR023165">
    <property type="entry name" value="rRNA_Ade_diMease-like_C"/>
</dbReference>
<feature type="binding site" evidence="7 8">
    <location>
        <position position="25"/>
    </location>
    <ligand>
        <name>S-adenosyl-L-methionine</name>
        <dbReference type="ChEBI" id="CHEBI:59789"/>
    </ligand>
</feature>
<comment type="caution">
    <text evidence="10">The sequence shown here is derived from an EMBL/GenBank/DDBJ whole genome shotgun (WGS) entry which is preliminary data.</text>
</comment>
<dbReference type="STRING" id="1798540.A3B74_02065"/>
<dbReference type="EMBL" id="MHKB01000015">
    <property type="protein sequence ID" value="OGY78460.1"/>
    <property type="molecule type" value="Genomic_DNA"/>
</dbReference>
<dbReference type="InterPro" id="IPR029063">
    <property type="entry name" value="SAM-dependent_MTases_sf"/>
</dbReference>
<dbReference type="InterPro" id="IPR001737">
    <property type="entry name" value="KsgA/Erm"/>
</dbReference>
<comment type="function">
    <text evidence="7">Specifically dimethylates two adjacent adenosines (A1518 and A1519) in the loop of a conserved hairpin near the 3'-end of 16S rRNA in the 30S particle. May play a critical role in biogenesis of 30S subunits.</text>
</comment>
<comment type="similarity">
    <text evidence="7">Belongs to the class I-like SAM-binding methyltransferase superfamily. rRNA adenine N(6)-methyltransferase family. RsmA subfamily.</text>
</comment>
<dbReference type="InterPro" id="IPR020598">
    <property type="entry name" value="rRNA_Ade_methylase_Trfase_N"/>
</dbReference>
<evidence type="ECO:0000256" key="3">
    <source>
        <dbReference type="ARBA" id="ARBA00022603"/>
    </source>
</evidence>
<evidence type="ECO:0000256" key="4">
    <source>
        <dbReference type="ARBA" id="ARBA00022679"/>
    </source>
</evidence>
<evidence type="ECO:0000313" key="11">
    <source>
        <dbReference type="Proteomes" id="UP000177165"/>
    </source>
</evidence>
<comment type="subcellular location">
    <subcellularLocation>
        <location evidence="7">Cytoplasm</location>
    </subcellularLocation>
</comment>
<feature type="binding site" evidence="7 8">
    <location>
        <position position="27"/>
    </location>
    <ligand>
        <name>S-adenosyl-L-methionine</name>
        <dbReference type="ChEBI" id="CHEBI:59789"/>
    </ligand>
</feature>
<keyword evidence="3 7" id="KW-0489">Methyltransferase</keyword>
<feature type="binding site" evidence="7 8">
    <location>
        <position position="73"/>
    </location>
    <ligand>
        <name>S-adenosyl-L-methionine</name>
        <dbReference type="ChEBI" id="CHEBI:59789"/>
    </ligand>
</feature>
<dbReference type="InterPro" id="IPR011530">
    <property type="entry name" value="rRNA_adenine_dimethylase"/>
</dbReference>
<gene>
    <name evidence="7" type="primary">rsmA</name>
    <name evidence="7" type="synonym">ksgA</name>
    <name evidence="10" type="ORF">A3B74_02065</name>
</gene>
<keyword evidence="2 7" id="KW-0698">rRNA processing</keyword>
<evidence type="ECO:0000313" key="10">
    <source>
        <dbReference type="EMBL" id="OGY78460.1"/>
    </source>
</evidence>
<dbReference type="PANTHER" id="PTHR11727:SF7">
    <property type="entry name" value="DIMETHYLADENOSINE TRANSFERASE-RELATED"/>
    <property type="match status" value="1"/>
</dbReference>
<dbReference type="EC" id="2.1.1.182" evidence="7"/>
<evidence type="ECO:0000256" key="5">
    <source>
        <dbReference type="ARBA" id="ARBA00022691"/>
    </source>
</evidence>
<dbReference type="PANTHER" id="PTHR11727">
    <property type="entry name" value="DIMETHYLADENOSINE TRANSFERASE"/>
    <property type="match status" value="1"/>
</dbReference>
<dbReference type="AlphaFoldDB" id="A0A1G2AR11"/>
<keyword evidence="5 7" id="KW-0949">S-adenosyl-L-methionine</keyword>
<evidence type="ECO:0000256" key="1">
    <source>
        <dbReference type="ARBA" id="ARBA00022490"/>
    </source>
</evidence>
<dbReference type="GO" id="GO:0003723">
    <property type="term" value="F:RNA binding"/>
    <property type="evidence" value="ECO:0007669"/>
    <property type="project" value="UniProtKB-UniRule"/>
</dbReference>
<feature type="domain" description="Ribosomal RNA adenine methylase transferase N-terminal" evidence="9">
    <location>
        <begin position="32"/>
        <end position="207"/>
    </location>
</feature>
<dbReference type="CDD" id="cd02440">
    <property type="entry name" value="AdoMet_MTases"/>
    <property type="match status" value="1"/>
</dbReference>
<dbReference type="PROSITE" id="PS01131">
    <property type="entry name" value="RRNA_A_DIMETH"/>
    <property type="match status" value="1"/>
</dbReference>
<organism evidence="10 11">
    <name type="scientific">Candidatus Kerfeldbacteria bacterium RIFCSPHIGHO2_02_FULL_42_14</name>
    <dbReference type="NCBI Taxonomy" id="1798540"/>
    <lineage>
        <taxon>Bacteria</taxon>
        <taxon>Candidatus Kerfeldiibacteriota</taxon>
    </lineage>
</organism>
<evidence type="ECO:0000259" key="9">
    <source>
        <dbReference type="SMART" id="SM00650"/>
    </source>
</evidence>
<dbReference type="Gene3D" id="3.40.50.150">
    <property type="entry name" value="Vaccinia Virus protein VP39"/>
    <property type="match status" value="1"/>
</dbReference>
<dbReference type="Pfam" id="PF00398">
    <property type="entry name" value="RrnaAD"/>
    <property type="match status" value="1"/>
</dbReference>
<evidence type="ECO:0000256" key="7">
    <source>
        <dbReference type="HAMAP-Rule" id="MF_00607"/>
    </source>
</evidence>
<dbReference type="NCBIfam" id="TIGR00755">
    <property type="entry name" value="ksgA"/>
    <property type="match status" value="1"/>
</dbReference>
<feature type="binding site" evidence="7 8">
    <location>
        <position position="124"/>
    </location>
    <ligand>
        <name>S-adenosyl-L-methionine</name>
        <dbReference type="ChEBI" id="CHEBI:59789"/>
    </ligand>
</feature>